<comment type="caution">
    <text evidence="2">The sequence shown here is derived from an EMBL/GenBank/DDBJ whole genome shotgun (WGS) entry which is preliminary data.</text>
</comment>
<keyword evidence="1" id="KW-0472">Membrane</keyword>
<dbReference type="EMBL" id="DXBB01000059">
    <property type="protein sequence ID" value="HIZ72693.1"/>
    <property type="molecule type" value="Genomic_DNA"/>
</dbReference>
<reference evidence="2" key="2">
    <citation type="submission" date="2021-04" db="EMBL/GenBank/DDBJ databases">
        <authorList>
            <person name="Gilroy R."/>
        </authorList>
    </citation>
    <scope>NUCLEOTIDE SEQUENCE</scope>
    <source>
        <strain evidence="2">ChiW7-2402</strain>
    </source>
</reference>
<keyword evidence="2" id="KW-0418">Kinase</keyword>
<keyword evidence="2" id="KW-0723">Serine/threonine-protein kinase</keyword>
<proteinExistence type="predicted"/>
<keyword evidence="2" id="KW-0808">Transferase</keyword>
<gene>
    <name evidence="2" type="ORF">H9964_03845</name>
</gene>
<organism evidence="2 3">
    <name type="scientific">Candidatus Gallimonas intestinavium</name>
    <dbReference type="NCBI Taxonomy" id="2838603"/>
    <lineage>
        <taxon>Bacteria</taxon>
        <taxon>Bacillati</taxon>
        <taxon>Bacillota</taxon>
        <taxon>Clostridia</taxon>
        <taxon>Candidatus Gallimonas</taxon>
    </lineage>
</organism>
<keyword evidence="1" id="KW-0812">Transmembrane</keyword>
<protein>
    <submittedName>
        <fullName evidence="2">Serine/threonine protein kinase</fullName>
    </submittedName>
</protein>
<accession>A0A9D2G4Z0</accession>
<reference evidence="2" key="1">
    <citation type="journal article" date="2021" name="PeerJ">
        <title>Extensive microbial diversity within the chicken gut microbiome revealed by metagenomics and culture.</title>
        <authorList>
            <person name="Gilroy R."/>
            <person name="Ravi A."/>
            <person name="Getino M."/>
            <person name="Pursley I."/>
            <person name="Horton D.L."/>
            <person name="Alikhan N.F."/>
            <person name="Baker D."/>
            <person name="Gharbi K."/>
            <person name="Hall N."/>
            <person name="Watson M."/>
            <person name="Adriaenssens E.M."/>
            <person name="Foster-Nyarko E."/>
            <person name="Jarju S."/>
            <person name="Secka A."/>
            <person name="Antonio M."/>
            <person name="Oren A."/>
            <person name="Chaudhuri R.R."/>
            <person name="La Ragione R."/>
            <person name="Hildebrand F."/>
            <person name="Pallen M.J."/>
        </authorList>
    </citation>
    <scope>NUCLEOTIDE SEQUENCE</scope>
    <source>
        <strain evidence="2">ChiW7-2402</strain>
    </source>
</reference>
<evidence type="ECO:0000313" key="2">
    <source>
        <dbReference type="EMBL" id="HIZ72693.1"/>
    </source>
</evidence>
<dbReference type="GO" id="GO:0004674">
    <property type="term" value="F:protein serine/threonine kinase activity"/>
    <property type="evidence" value="ECO:0007669"/>
    <property type="project" value="UniProtKB-KW"/>
</dbReference>
<dbReference type="Proteomes" id="UP000824102">
    <property type="component" value="Unassembled WGS sequence"/>
</dbReference>
<sequence length="105" mass="11850">MLELLLAAGIPSVLVSAIVTGCMKRLERREKQRLEETKRREEDRHRLELLQIRGTLAAMSLGEATATALKNGHANGETEQALAYEQRVKHEMREFLEKSGVEHVA</sequence>
<name>A0A9D2G4Z0_9FIRM</name>
<dbReference type="AlphaFoldDB" id="A0A9D2G4Z0"/>
<evidence type="ECO:0000313" key="3">
    <source>
        <dbReference type="Proteomes" id="UP000824102"/>
    </source>
</evidence>
<evidence type="ECO:0000256" key="1">
    <source>
        <dbReference type="SAM" id="Phobius"/>
    </source>
</evidence>
<feature type="transmembrane region" description="Helical" evidence="1">
    <location>
        <begin position="6"/>
        <end position="23"/>
    </location>
</feature>
<keyword evidence="1" id="KW-1133">Transmembrane helix</keyword>